<reference evidence="3 4" key="1">
    <citation type="submission" date="2018-08" db="EMBL/GenBank/DDBJ databases">
        <title>A genome reference for cultivated species of the human gut microbiota.</title>
        <authorList>
            <person name="Zou Y."/>
            <person name="Xue W."/>
            <person name="Luo G."/>
        </authorList>
    </citation>
    <scope>NUCLEOTIDE SEQUENCE [LARGE SCALE GENOMIC DNA]</scope>
    <source>
        <strain evidence="3 4">OF01-3</strain>
    </source>
</reference>
<accession>A0A3E2TIM5</accession>
<comment type="caution">
    <text evidence="3">The sequence shown here is derived from an EMBL/GenBank/DDBJ whole genome shotgun (WGS) entry which is preliminary data.</text>
</comment>
<dbReference type="Gene3D" id="3.30.70.330">
    <property type="match status" value="1"/>
</dbReference>
<evidence type="ECO:0000259" key="2">
    <source>
        <dbReference type="SMART" id="SM00363"/>
    </source>
</evidence>
<dbReference type="InterPro" id="IPR002942">
    <property type="entry name" value="S4_RNA-bd"/>
</dbReference>
<dbReference type="PANTHER" id="PTHR13633">
    <property type="entry name" value="MITOCHONDRIAL TRANSCRIPTION RESCUE FACTOR 1"/>
    <property type="match status" value="1"/>
</dbReference>
<name>A0A3E2TIM5_9FIRM</name>
<evidence type="ECO:0000313" key="3">
    <source>
        <dbReference type="EMBL" id="RGB76536.1"/>
    </source>
</evidence>
<dbReference type="GO" id="GO:0003723">
    <property type="term" value="F:RNA binding"/>
    <property type="evidence" value="ECO:0007669"/>
    <property type="project" value="UniProtKB-KW"/>
</dbReference>
<dbReference type="AlphaFoldDB" id="A0A3E2TIM5"/>
<feature type="domain" description="RNA-binding S4" evidence="2">
    <location>
        <begin position="179"/>
        <end position="239"/>
    </location>
</feature>
<dbReference type="PANTHER" id="PTHR13633:SF3">
    <property type="entry name" value="MITOCHONDRIAL TRANSCRIPTION RESCUE FACTOR 1"/>
    <property type="match status" value="1"/>
</dbReference>
<dbReference type="Gene3D" id="3.30.1370.160">
    <property type="match status" value="1"/>
</dbReference>
<keyword evidence="1" id="KW-0694">RNA-binding</keyword>
<dbReference type="OrthoDB" id="9812787at2"/>
<dbReference type="SUPFAM" id="SSF55174">
    <property type="entry name" value="Alpha-L RNA-binding motif"/>
    <property type="match status" value="1"/>
</dbReference>
<dbReference type="InterPro" id="IPR012677">
    <property type="entry name" value="Nucleotide-bd_a/b_plait_sf"/>
</dbReference>
<dbReference type="InterPro" id="IPR036986">
    <property type="entry name" value="S4_RNA-bd_sf"/>
</dbReference>
<organism evidence="3 4">
    <name type="scientific">Anaerococcus nagyae</name>
    <dbReference type="NCBI Taxonomy" id="1755241"/>
    <lineage>
        <taxon>Bacteria</taxon>
        <taxon>Bacillati</taxon>
        <taxon>Bacillota</taxon>
        <taxon>Tissierellia</taxon>
        <taxon>Tissierellales</taxon>
        <taxon>Peptoniphilaceae</taxon>
        <taxon>Anaerococcus</taxon>
    </lineage>
</organism>
<dbReference type="Pfam" id="PF01479">
    <property type="entry name" value="S4"/>
    <property type="match status" value="1"/>
</dbReference>
<protein>
    <submittedName>
        <fullName evidence="3">RNA-binding protein</fullName>
    </submittedName>
</protein>
<dbReference type="EMBL" id="QVEU01000003">
    <property type="protein sequence ID" value="RGB76536.1"/>
    <property type="molecule type" value="Genomic_DNA"/>
</dbReference>
<evidence type="ECO:0000256" key="1">
    <source>
        <dbReference type="PROSITE-ProRule" id="PRU00182"/>
    </source>
</evidence>
<evidence type="ECO:0000313" key="4">
    <source>
        <dbReference type="Proteomes" id="UP000261011"/>
    </source>
</evidence>
<sequence length="255" mass="29491">MSLVYNLDFITDKSKKSSIKKALSILERAYYKNMEEYSFFLDPYEQYILESISRKNNIDIKFIGANKLAERKIFVANYYYEPIDESNYIKVLEFSHDGLSHPDVLGGLMSLNLSRESIGDIVISDNKCEFAVLKEEASFIKFNLNKIKRQHVDINFKEDDKLDMTKDSFDLMTGFVSSLRLDNIISELANISRSKAKDIIKSKNVKVNFEIIENPGKNIKEGSMISIRKEGRFIFDQVLGESKKGNYHIAYRKLV</sequence>
<dbReference type="RefSeq" id="WP_117521611.1">
    <property type="nucleotide sequence ID" value="NZ_JBHWMK010000038.1"/>
</dbReference>
<dbReference type="Proteomes" id="UP000261011">
    <property type="component" value="Unassembled WGS sequence"/>
</dbReference>
<dbReference type="Pfam" id="PF17774">
    <property type="entry name" value="YlmH_RBD"/>
    <property type="match status" value="1"/>
</dbReference>
<gene>
    <name evidence="3" type="ORF">DXA39_05040</name>
</gene>
<keyword evidence="4" id="KW-1185">Reference proteome</keyword>
<dbReference type="PROSITE" id="PS50889">
    <property type="entry name" value="S4"/>
    <property type="match status" value="1"/>
</dbReference>
<proteinExistence type="predicted"/>
<dbReference type="SMART" id="SM00363">
    <property type="entry name" value="S4"/>
    <property type="match status" value="1"/>
</dbReference>
<dbReference type="CDD" id="cd00165">
    <property type="entry name" value="S4"/>
    <property type="match status" value="1"/>
</dbReference>
<dbReference type="InterPro" id="IPR040591">
    <property type="entry name" value="RqcP2_RBD"/>
</dbReference>
<dbReference type="Gene3D" id="3.10.290.10">
    <property type="entry name" value="RNA-binding S4 domain"/>
    <property type="match status" value="1"/>
</dbReference>